<dbReference type="AlphaFoldDB" id="A0ABD7VIB9"/>
<organism evidence="2 3">
    <name type="scientific">Pseudomonas fluorescens</name>
    <dbReference type="NCBI Taxonomy" id="294"/>
    <lineage>
        <taxon>Bacteria</taxon>
        <taxon>Pseudomonadati</taxon>
        <taxon>Pseudomonadota</taxon>
        <taxon>Gammaproteobacteria</taxon>
        <taxon>Pseudomonadales</taxon>
        <taxon>Pseudomonadaceae</taxon>
        <taxon>Pseudomonas</taxon>
    </lineage>
</organism>
<feature type="region of interest" description="Disordered" evidence="1">
    <location>
        <begin position="47"/>
        <end position="70"/>
    </location>
</feature>
<evidence type="ECO:0000313" key="2">
    <source>
        <dbReference type="EMBL" id="VVP12802.1"/>
    </source>
</evidence>
<proteinExistence type="predicted"/>
<accession>A0ABD7VIB9</accession>
<comment type="caution">
    <text evidence="2">The sequence shown here is derived from an EMBL/GenBank/DDBJ whole genome shotgun (WGS) entry which is preliminary data.</text>
</comment>
<reference evidence="2 3" key="1">
    <citation type="submission" date="2019-09" db="EMBL/GenBank/DDBJ databases">
        <authorList>
            <person name="Chandra G."/>
            <person name="Truman W A."/>
        </authorList>
    </citation>
    <scope>NUCLEOTIDE SEQUENCE [LARGE SCALE GENOMIC DNA]</scope>
    <source>
        <strain evidence="2">PS732</strain>
    </source>
</reference>
<name>A0ABD7VIB9_PSEFL</name>
<protein>
    <submittedName>
        <fullName evidence="2">Uncharacterized protein</fullName>
    </submittedName>
</protein>
<dbReference type="EMBL" id="CABVIJ010000015">
    <property type="protein sequence ID" value="VVP12802.1"/>
    <property type="molecule type" value="Genomic_DNA"/>
</dbReference>
<dbReference type="Proteomes" id="UP000325779">
    <property type="component" value="Unassembled WGS sequence"/>
</dbReference>
<evidence type="ECO:0000313" key="3">
    <source>
        <dbReference type="Proteomes" id="UP000325779"/>
    </source>
</evidence>
<evidence type="ECO:0000256" key="1">
    <source>
        <dbReference type="SAM" id="MobiDB-lite"/>
    </source>
</evidence>
<sequence>MKYRVELKFYSLNQKPLTLALSQRERELTELIGGSTPTCNVALNSDFEKHKNRPPLPPGEGWGEGQIHHKSKADHAVLLTTQQDER</sequence>
<gene>
    <name evidence="2" type="ORF">PS732_03464</name>
</gene>